<evidence type="ECO:0000256" key="4">
    <source>
        <dbReference type="SAM" id="MobiDB-lite"/>
    </source>
</evidence>
<dbReference type="AlphaFoldDB" id="F0XPE3"/>
<evidence type="ECO:0000256" key="1">
    <source>
        <dbReference type="ARBA" id="ARBA00004123"/>
    </source>
</evidence>
<dbReference type="GeneID" id="25981080"/>
<reference evidence="5 6" key="1">
    <citation type="journal article" date="2011" name="Proc. Natl. Acad. Sci. U.S.A.">
        <title>Genome and transcriptome analyses of the mountain pine beetle-fungal symbiont Grosmannia clavigera, a lodgepole pine pathogen.</title>
        <authorList>
            <person name="DiGuistini S."/>
            <person name="Wang Y."/>
            <person name="Liao N.Y."/>
            <person name="Taylor G."/>
            <person name="Tanguay P."/>
            <person name="Feau N."/>
            <person name="Henrissat B."/>
            <person name="Chan S.K."/>
            <person name="Hesse-Orce U."/>
            <person name="Alamouti S.M."/>
            <person name="Tsui C.K.M."/>
            <person name="Docking R.T."/>
            <person name="Levasseur A."/>
            <person name="Haridas S."/>
            <person name="Robertson G."/>
            <person name="Birol I."/>
            <person name="Holt R.A."/>
            <person name="Marra M.A."/>
            <person name="Hamelin R.C."/>
            <person name="Hirst M."/>
            <person name="Jones S.J.M."/>
            <person name="Bohlmann J."/>
            <person name="Breuil C."/>
        </authorList>
    </citation>
    <scope>NUCLEOTIDE SEQUENCE [LARGE SCALE GENOMIC DNA]</scope>
    <source>
        <strain evidence="6">kw1407 / UAMH 11150</strain>
    </source>
</reference>
<evidence type="ECO:0000313" key="6">
    <source>
        <dbReference type="Proteomes" id="UP000007796"/>
    </source>
</evidence>
<feature type="region of interest" description="Disordered" evidence="4">
    <location>
        <begin position="1"/>
        <end position="120"/>
    </location>
</feature>
<protein>
    <submittedName>
        <fullName evidence="5">Transcription factor tfiiic complex subunit</fullName>
    </submittedName>
</protein>
<dbReference type="Gene3D" id="2.130.10.10">
    <property type="entry name" value="YVTN repeat-like/Quinoprotein amine dehydrogenase"/>
    <property type="match status" value="1"/>
</dbReference>
<gene>
    <name evidence="5" type="ORF">CMQ_7526</name>
</gene>
<evidence type="ECO:0000256" key="2">
    <source>
        <dbReference type="ARBA" id="ARBA00023163"/>
    </source>
</evidence>
<comment type="subcellular location">
    <subcellularLocation>
        <location evidence="1">Nucleus</location>
    </subcellularLocation>
</comment>
<organism evidence="6">
    <name type="scientific">Grosmannia clavigera (strain kw1407 / UAMH 11150)</name>
    <name type="common">Blue stain fungus</name>
    <name type="synonym">Graphiocladiella clavigera</name>
    <dbReference type="NCBI Taxonomy" id="655863"/>
    <lineage>
        <taxon>Eukaryota</taxon>
        <taxon>Fungi</taxon>
        <taxon>Dikarya</taxon>
        <taxon>Ascomycota</taxon>
        <taxon>Pezizomycotina</taxon>
        <taxon>Sordariomycetes</taxon>
        <taxon>Sordariomycetidae</taxon>
        <taxon>Ophiostomatales</taxon>
        <taxon>Ophiostomataceae</taxon>
        <taxon>Leptographium</taxon>
    </lineage>
</organism>
<dbReference type="GO" id="GO:0005634">
    <property type="term" value="C:nucleus"/>
    <property type="evidence" value="ECO:0007669"/>
    <property type="project" value="UniProtKB-SubCell"/>
</dbReference>
<dbReference type="STRING" id="655863.F0XPE3"/>
<keyword evidence="6" id="KW-1185">Reference proteome</keyword>
<dbReference type="eggNOG" id="ENOG502S1WJ">
    <property type="taxonomic scope" value="Eukaryota"/>
</dbReference>
<accession>F0XPE3</accession>
<dbReference type="InterPro" id="IPR015943">
    <property type="entry name" value="WD40/YVTN_repeat-like_dom_sf"/>
</dbReference>
<dbReference type="PANTHER" id="PTHR15052">
    <property type="entry name" value="RNA POLYMERASE III TRANSCRIPTION INITIATION FACTOR COMPLEX SUBUNIT"/>
    <property type="match status" value="1"/>
</dbReference>
<dbReference type="GO" id="GO:0000127">
    <property type="term" value="C:transcription factor TFIIIC complex"/>
    <property type="evidence" value="ECO:0007669"/>
    <property type="project" value="TreeGrafter"/>
</dbReference>
<dbReference type="InParanoid" id="F0XPE3"/>
<feature type="region of interest" description="Disordered" evidence="4">
    <location>
        <begin position="287"/>
        <end position="308"/>
    </location>
</feature>
<feature type="region of interest" description="Disordered" evidence="4">
    <location>
        <begin position="685"/>
        <end position="727"/>
    </location>
</feature>
<dbReference type="HOGENOM" id="CLU_015565_0_0_1"/>
<feature type="region of interest" description="Disordered" evidence="4">
    <location>
        <begin position="171"/>
        <end position="211"/>
    </location>
</feature>
<evidence type="ECO:0000313" key="5">
    <source>
        <dbReference type="EMBL" id="EFX00524.1"/>
    </source>
</evidence>
<dbReference type="InterPro" id="IPR036322">
    <property type="entry name" value="WD40_repeat_dom_sf"/>
</dbReference>
<dbReference type="PANTHER" id="PTHR15052:SF2">
    <property type="entry name" value="GENERAL TRANSCRIPTION FACTOR 3C POLYPEPTIDE 2"/>
    <property type="match status" value="1"/>
</dbReference>
<dbReference type="InterPro" id="IPR052416">
    <property type="entry name" value="GTF3C_component"/>
</dbReference>
<feature type="compositionally biased region" description="Low complexity" evidence="4">
    <location>
        <begin position="686"/>
        <end position="699"/>
    </location>
</feature>
<dbReference type="SUPFAM" id="SSF50978">
    <property type="entry name" value="WD40 repeat-like"/>
    <property type="match status" value="1"/>
</dbReference>
<dbReference type="OrthoDB" id="4703at2759"/>
<proteinExistence type="predicted"/>
<evidence type="ECO:0000256" key="3">
    <source>
        <dbReference type="ARBA" id="ARBA00023242"/>
    </source>
</evidence>
<keyword evidence="2" id="KW-0804">Transcription</keyword>
<keyword evidence="3" id="KW-0539">Nucleus</keyword>
<dbReference type="EMBL" id="GL629801">
    <property type="protein sequence ID" value="EFX00524.1"/>
    <property type="molecule type" value="Genomic_DNA"/>
</dbReference>
<name>F0XPE3_GROCL</name>
<feature type="compositionally biased region" description="Gly residues" evidence="4">
    <location>
        <begin position="292"/>
        <end position="301"/>
    </location>
</feature>
<dbReference type="GO" id="GO:0006383">
    <property type="term" value="P:transcription by RNA polymerase III"/>
    <property type="evidence" value="ECO:0007669"/>
    <property type="project" value="TreeGrafter"/>
</dbReference>
<sequence length="770" mass="82083">MPRPQRSRAAALKSRQLAKRGAEAVAGLGADEVAGGSSDDSYDDASHGSVESSDGSHSDAVAGPSPAGRGGRVRQRDRRGRGAEGAEGASESGPTRSEPAAAAAQAPAPPDVYKIAAYPQDSRRTRLYAGPLKKWDRYRSLIEILYGPDPEAIGIVDSLRHHWIGYPVLPRKTSYQDSGEGETGDDDDGDDDDGDGQPRNSLGGMQPSPWVSDSFEADQAAAFHSWYAEPDNQQQQQQQQQQTIALSAETAQQYLSLAAAGELIAFLGPTSRQQVVQFRPGSCVALQESGYPDGGGEGGDGGETDGKTAGWMLDAGGIVVATAWAPLTGRVDQLLAVAAVPHGDQEPAGSGLSATVPDSGNQQKQGSIQLWRVALDAASAKMSRRRPRDPVLERVLLFEWGRPKRMQWCPVALGTSATCGLLAVLTGDGMVRVVEVKRGSGGGEGGSEAAYDWISHPIATLGLPDEYNVAATCLTWLGLNRLVLGHTDGSLSLWSVRPRLLLQRLPVHATHVLDVCSGYPSYPYMVASHPVGGLARLVDLTRPSSEHTFHPSPMVTFQPGLLQWCDHMLGFAAAAPSNNPRNGRLDFLHVRFYPGSRTFFPGRGLAPPICLAVGTSHPFALVGRADGSLWACNVMQKVFRNRADLSYRLKIVDVEFRPPASEYRHPSVRGAVRILHGFEPERNEQPAAQPIASSSSNAPKDYASSNNDSDGGPPSNDAGSDAEQESGQAVIHDPLTRISAVAWNPNIEYGWWAAVGMACGLVRIVDLGVD</sequence>
<dbReference type="Proteomes" id="UP000007796">
    <property type="component" value="Unassembled WGS sequence"/>
</dbReference>
<dbReference type="RefSeq" id="XP_014170006.1">
    <property type="nucleotide sequence ID" value="XM_014314531.1"/>
</dbReference>
<feature type="compositionally biased region" description="Acidic residues" evidence="4">
    <location>
        <begin position="179"/>
        <end position="195"/>
    </location>
</feature>